<dbReference type="Proteomes" id="UP000005233">
    <property type="component" value="Chromosome"/>
</dbReference>
<dbReference type="HOGENOM" id="CLU_097806_7_3_2"/>
<dbReference type="GeneID" id="11972374"/>
<sequence length="130" mass="14757">MFTRQRIRKVSTLKDDCEACIIHEEAVDRAKAKAKELDDTTIIRLSEIFKIMGDPTRLKIIHALSSGEMCVCDIAAALGMEHSAISHQLRLLRNTRLAKYRKQGKEAVYSLDDEHVLKLFSEGLEHARHG</sequence>
<dbReference type="RefSeq" id="WP_014406779.1">
    <property type="nucleotide sequence ID" value="NC_017034.1"/>
</dbReference>
<keyword evidence="6" id="KW-1185">Reference proteome</keyword>
<dbReference type="PANTHER" id="PTHR43132">
    <property type="entry name" value="ARSENICAL RESISTANCE OPERON REPRESSOR ARSR-RELATED"/>
    <property type="match status" value="1"/>
</dbReference>
<evidence type="ECO:0000259" key="4">
    <source>
        <dbReference type="PROSITE" id="PS50987"/>
    </source>
</evidence>
<dbReference type="KEGG" id="mez:Mtc_2213"/>
<evidence type="ECO:0000256" key="3">
    <source>
        <dbReference type="ARBA" id="ARBA00023163"/>
    </source>
</evidence>
<dbReference type="PANTHER" id="PTHR43132:SF6">
    <property type="entry name" value="HTH-TYPE TRANSCRIPTIONAL REPRESSOR CZRA"/>
    <property type="match status" value="1"/>
</dbReference>
<dbReference type="EMBL" id="CP003243">
    <property type="protein sequence ID" value="AFD00948.1"/>
    <property type="molecule type" value="Genomic_DNA"/>
</dbReference>
<dbReference type="Gene3D" id="1.10.10.10">
    <property type="entry name" value="Winged helix-like DNA-binding domain superfamily/Winged helix DNA-binding domain"/>
    <property type="match status" value="1"/>
</dbReference>
<dbReference type="NCBIfam" id="NF033788">
    <property type="entry name" value="HTH_metalloreg"/>
    <property type="match status" value="1"/>
</dbReference>
<accession>H8I9Y8</accession>
<dbReference type="OrthoDB" id="46231at2157"/>
<dbReference type="PRINTS" id="PR00778">
    <property type="entry name" value="HTHARSR"/>
</dbReference>
<evidence type="ECO:0000256" key="2">
    <source>
        <dbReference type="ARBA" id="ARBA00023125"/>
    </source>
</evidence>
<keyword evidence="2" id="KW-0238">DNA-binding</keyword>
<gene>
    <name evidence="5" type="ordered locus">Mtc_2213</name>
</gene>
<dbReference type="Pfam" id="PF01022">
    <property type="entry name" value="HTH_5"/>
    <property type="match status" value="1"/>
</dbReference>
<dbReference type="STRING" id="1041930.Mtc_2213"/>
<dbReference type="InterPro" id="IPR001845">
    <property type="entry name" value="HTH_ArsR_DNA-bd_dom"/>
</dbReference>
<evidence type="ECO:0000256" key="1">
    <source>
        <dbReference type="ARBA" id="ARBA00023015"/>
    </source>
</evidence>
<dbReference type="SUPFAM" id="SSF46785">
    <property type="entry name" value="Winged helix' DNA-binding domain"/>
    <property type="match status" value="1"/>
</dbReference>
<dbReference type="CDD" id="cd00090">
    <property type="entry name" value="HTH_ARSR"/>
    <property type="match status" value="1"/>
</dbReference>
<proteinExistence type="predicted"/>
<feature type="domain" description="HTH arsR-type" evidence="4">
    <location>
        <begin position="37"/>
        <end position="130"/>
    </location>
</feature>
<dbReference type="PROSITE" id="PS50987">
    <property type="entry name" value="HTH_ARSR_2"/>
    <property type="match status" value="1"/>
</dbReference>
<dbReference type="GO" id="GO:0003700">
    <property type="term" value="F:DNA-binding transcription factor activity"/>
    <property type="evidence" value="ECO:0007669"/>
    <property type="project" value="InterPro"/>
</dbReference>
<keyword evidence="1" id="KW-0805">Transcription regulation</keyword>
<evidence type="ECO:0000313" key="5">
    <source>
        <dbReference type="EMBL" id="AFD00948.1"/>
    </source>
</evidence>
<dbReference type="eggNOG" id="arCOG01681">
    <property type="taxonomic scope" value="Archaea"/>
</dbReference>
<dbReference type="InterPro" id="IPR011991">
    <property type="entry name" value="ArsR-like_HTH"/>
</dbReference>
<dbReference type="InterPro" id="IPR036390">
    <property type="entry name" value="WH_DNA-bd_sf"/>
</dbReference>
<organism evidence="5 6">
    <name type="scientific">Methanocella conradii (strain DSM 24694 / JCM 17849 / CGMCC 1.5162 / HZ254)</name>
    <dbReference type="NCBI Taxonomy" id="1041930"/>
    <lineage>
        <taxon>Archaea</taxon>
        <taxon>Methanobacteriati</taxon>
        <taxon>Methanobacteriota</taxon>
        <taxon>Stenosarchaea group</taxon>
        <taxon>Methanomicrobia</taxon>
        <taxon>Methanocellales</taxon>
        <taxon>Methanocellaceae</taxon>
        <taxon>Methanocella</taxon>
    </lineage>
</organism>
<dbReference type="SMART" id="SM00418">
    <property type="entry name" value="HTH_ARSR"/>
    <property type="match status" value="1"/>
</dbReference>
<dbReference type="InterPro" id="IPR051011">
    <property type="entry name" value="Metal_resp_trans_reg"/>
</dbReference>
<keyword evidence="3" id="KW-0804">Transcription</keyword>
<protein>
    <submittedName>
        <fullName evidence="5">Transcriptional regulator, ArsR family</fullName>
    </submittedName>
</protein>
<evidence type="ECO:0000313" key="6">
    <source>
        <dbReference type="Proteomes" id="UP000005233"/>
    </source>
</evidence>
<dbReference type="InterPro" id="IPR036388">
    <property type="entry name" value="WH-like_DNA-bd_sf"/>
</dbReference>
<dbReference type="AlphaFoldDB" id="H8I9Y8"/>
<name>H8I9Y8_METCZ</name>
<reference evidence="5 6" key="1">
    <citation type="journal article" date="2012" name="J. Bacteriol.">
        <title>Complete genome sequence of a thermophilic methanogen, Methanocella conradii HZ254, isolated from Chinese rice field soil.</title>
        <authorList>
            <person name="Lu Z."/>
            <person name="Lu Y."/>
        </authorList>
    </citation>
    <scope>NUCLEOTIDE SEQUENCE [LARGE SCALE GENOMIC DNA]</scope>
    <source>
        <strain evidence="6">DSM 24694 / JCM 17849 / CGMCC 1.5162 / HZ254</strain>
    </source>
</reference>
<dbReference type="GO" id="GO:0003677">
    <property type="term" value="F:DNA binding"/>
    <property type="evidence" value="ECO:0007669"/>
    <property type="project" value="UniProtKB-KW"/>
</dbReference>